<reference evidence="1 2" key="1">
    <citation type="journal article" date="2024" name="G3 (Bethesda)">
        <title>Genome assembly of Hibiscus sabdariffa L. provides insights into metabolisms of medicinal natural products.</title>
        <authorList>
            <person name="Kim T."/>
        </authorList>
    </citation>
    <scope>NUCLEOTIDE SEQUENCE [LARGE SCALE GENOMIC DNA]</scope>
    <source>
        <strain evidence="1">TK-2024</strain>
        <tissue evidence="1">Old leaves</tissue>
    </source>
</reference>
<proteinExistence type="predicted"/>
<evidence type="ECO:0000313" key="2">
    <source>
        <dbReference type="Proteomes" id="UP001472677"/>
    </source>
</evidence>
<dbReference type="EMBL" id="JBBPBM010000020">
    <property type="protein sequence ID" value="KAK8550612.1"/>
    <property type="molecule type" value="Genomic_DNA"/>
</dbReference>
<organism evidence="1 2">
    <name type="scientific">Hibiscus sabdariffa</name>
    <name type="common">roselle</name>
    <dbReference type="NCBI Taxonomy" id="183260"/>
    <lineage>
        <taxon>Eukaryota</taxon>
        <taxon>Viridiplantae</taxon>
        <taxon>Streptophyta</taxon>
        <taxon>Embryophyta</taxon>
        <taxon>Tracheophyta</taxon>
        <taxon>Spermatophyta</taxon>
        <taxon>Magnoliopsida</taxon>
        <taxon>eudicotyledons</taxon>
        <taxon>Gunneridae</taxon>
        <taxon>Pentapetalae</taxon>
        <taxon>rosids</taxon>
        <taxon>malvids</taxon>
        <taxon>Malvales</taxon>
        <taxon>Malvaceae</taxon>
        <taxon>Malvoideae</taxon>
        <taxon>Hibiscus</taxon>
    </lineage>
</organism>
<comment type="caution">
    <text evidence="1">The sequence shown here is derived from an EMBL/GenBank/DDBJ whole genome shotgun (WGS) entry which is preliminary data.</text>
</comment>
<name>A0ABR2E3U0_9ROSI</name>
<protein>
    <submittedName>
        <fullName evidence="1">Uncharacterized protein</fullName>
    </submittedName>
</protein>
<keyword evidence="2" id="KW-1185">Reference proteome</keyword>
<gene>
    <name evidence="1" type="ORF">V6N12_039312</name>
</gene>
<sequence>MLKGNSSSLLKLQGYLLKGRPVLQETRAHLYLELALTLGSCNQARGLHLSIGYGERNSRDFRGQQKSELKLLGMIKMVLQFIHLSETRRNTSDHVDNNSLYHQLGALVAE</sequence>
<accession>A0ABR2E3U0</accession>
<dbReference type="Proteomes" id="UP001472677">
    <property type="component" value="Unassembled WGS sequence"/>
</dbReference>
<evidence type="ECO:0000313" key="1">
    <source>
        <dbReference type="EMBL" id="KAK8550612.1"/>
    </source>
</evidence>